<evidence type="ECO:0000313" key="2">
    <source>
        <dbReference type="EMBL" id="GAA4317866.1"/>
    </source>
</evidence>
<dbReference type="Pfam" id="PF14344">
    <property type="entry name" value="DUF4397"/>
    <property type="match status" value="1"/>
</dbReference>
<reference evidence="3" key="1">
    <citation type="journal article" date="2019" name="Int. J. Syst. Evol. Microbiol.">
        <title>The Global Catalogue of Microorganisms (GCM) 10K type strain sequencing project: providing services to taxonomists for standard genome sequencing and annotation.</title>
        <authorList>
            <consortium name="The Broad Institute Genomics Platform"/>
            <consortium name="The Broad Institute Genome Sequencing Center for Infectious Disease"/>
            <person name="Wu L."/>
            <person name="Ma J."/>
        </authorList>
    </citation>
    <scope>NUCLEOTIDE SEQUENCE [LARGE SCALE GENOMIC DNA]</scope>
    <source>
        <strain evidence="3">JCM 17705</strain>
    </source>
</reference>
<comment type="caution">
    <text evidence="2">The sequence shown here is derived from an EMBL/GenBank/DDBJ whole genome shotgun (WGS) entry which is preliminary data.</text>
</comment>
<dbReference type="PROSITE" id="PS51257">
    <property type="entry name" value="PROKAR_LIPOPROTEIN"/>
    <property type="match status" value="1"/>
</dbReference>
<feature type="domain" description="DUF4397" evidence="1">
    <location>
        <begin position="327"/>
        <end position="420"/>
    </location>
</feature>
<dbReference type="EMBL" id="BAABFT010000003">
    <property type="protein sequence ID" value="GAA4317866.1"/>
    <property type="molecule type" value="Genomic_DNA"/>
</dbReference>
<sequence length="574" mass="62585">MKNINRYTLQLPVFIALLVLMVLSACKKNKQDFEYDNRVTTDARKSSSLRVVNIGGYGQVIMDGDTLTSFKFAAPTDPANPVFPGTKYFPENGSLGTTWSIPQSLLKGGKANLKTVLGGYNIPSQVLSIDLQETLQATDFYLQMSDNLVGEPVPKYLKLPRDVSAPSDPTKFKIRILNLSALVTRNPDMENLIGPLSLTWADGTPISNKTNNIAPGQYSDYIELPYTTAQLKVLTSAGIQVPGIGSGPFFPATSTLTSGRGWPPEDSRLTFSAFKSFAPGGIYTIVVSPYYFTVPYLIGNPGEAFKDYQNASRIINDISEPLNVTYARVQAVNTLPGVNDVKITMNGQALGNALTYTSHTDYQNYVIGNYTIEAKNAAGNLLATAQVQLDPNTNFTLWLHPDANGKATISPVANDLSGVIPGIDAGDDATYVRNKLNYPFSIRFLNLCPDVPYLTFTKDNGQSFLHNYNRNPAAVNNLRPGIFPIEAPYIQLDYDDMAYKIMAFRSQPGVVPGTWANDIPLLTGKDLIARPELYVRGGLPNHEPGIYTIALVGSTKASAPAGEKAKMIILKHTK</sequence>
<keyword evidence="3" id="KW-1185">Reference proteome</keyword>
<accession>A0ABP8G633</accession>
<dbReference type="Proteomes" id="UP001500582">
    <property type="component" value="Unassembled WGS sequence"/>
</dbReference>
<proteinExistence type="predicted"/>
<dbReference type="RefSeq" id="WP_345210467.1">
    <property type="nucleotide sequence ID" value="NZ_BAABFT010000003.1"/>
</dbReference>
<name>A0ABP8G633_9SPHI</name>
<gene>
    <name evidence="2" type="ORF">GCM10023149_15630</name>
</gene>
<dbReference type="InterPro" id="IPR025510">
    <property type="entry name" value="DUF4397"/>
</dbReference>
<protein>
    <recommendedName>
        <fullName evidence="1">DUF4397 domain-containing protein</fullName>
    </recommendedName>
</protein>
<organism evidence="2 3">
    <name type="scientific">Mucilaginibacter gynuensis</name>
    <dbReference type="NCBI Taxonomy" id="1302236"/>
    <lineage>
        <taxon>Bacteria</taxon>
        <taxon>Pseudomonadati</taxon>
        <taxon>Bacteroidota</taxon>
        <taxon>Sphingobacteriia</taxon>
        <taxon>Sphingobacteriales</taxon>
        <taxon>Sphingobacteriaceae</taxon>
        <taxon>Mucilaginibacter</taxon>
    </lineage>
</organism>
<evidence type="ECO:0000313" key="3">
    <source>
        <dbReference type="Proteomes" id="UP001500582"/>
    </source>
</evidence>
<evidence type="ECO:0000259" key="1">
    <source>
        <dbReference type="Pfam" id="PF14344"/>
    </source>
</evidence>